<feature type="compositionally biased region" description="Low complexity" evidence="5">
    <location>
        <begin position="570"/>
        <end position="588"/>
    </location>
</feature>
<feature type="disulfide bond" evidence="4">
    <location>
        <begin position="263"/>
        <end position="272"/>
    </location>
</feature>
<accession>A0A2R5GIT2</accession>
<keyword evidence="8" id="KW-1185">Reference proteome</keyword>
<dbReference type="InterPro" id="IPR013111">
    <property type="entry name" value="EGF_extracell"/>
</dbReference>
<feature type="region of interest" description="Disordered" evidence="5">
    <location>
        <begin position="570"/>
        <end position="592"/>
    </location>
</feature>
<feature type="domain" description="EGF-like" evidence="6">
    <location>
        <begin position="237"/>
        <end position="273"/>
    </location>
</feature>
<keyword evidence="2" id="KW-0677">Repeat</keyword>
<dbReference type="PANTHER" id="PTHR11219">
    <property type="entry name" value="TENEURIN AND N-ACETYLGLUCOSAMINE-1-PHOSPHODIESTER ALPHA-N-ACETYLGLUCOSAMINIDASE"/>
    <property type="match status" value="1"/>
</dbReference>
<comment type="caution">
    <text evidence="4">Lacks conserved residue(s) required for the propagation of feature annotation.</text>
</comment>
<reference evidence="7 8" key="1">
    <citation type="submission" date="2017-12" db="EMBL/GenBank/DDBJ databases">
        <title>Sequencing, de novo assembly and annotation of complete genome of a new Thraustochytrid species, strain FCC1311.</title>
        <authorList>
            <person name="Sedici K."/>
            <person name="Godart F."/>
            <person name="Aiese Cigliano R."/>
            <person name="Sanseverino W."/>
            <person name="Barakat M."/>
            <person name="Ortet P."/>
            <person name="Marechal E."/>
            <person name="Cagnac O."/>
            <person name="Amato A."/>
        </authorList>
    </citation>
    <scope>NUCLEOTIDE SEQUENCE [LARGE SCALE GENOMIC DNA]</scope>
</reference>
<dbReference type="Gene3D" id="2.10.25.10">
    <property type="entry name" value="Laminin"/>
    <property type="match status" value="2"/>
</dbReference>
<dbReference type="AlphaFoldDB" id="A0A2R5GIT2"/>
<evidence type="ECO:0000256" key="3">
    <source>
        <dbReference type="ARBA" id="ARBA00023157"/>
    </source>
</evidence>
<comment type="caution">
    <text evidence="7">The sequence shown here is derived from an EMBL/GenBank/DDBJ whole genome shotgun (WGS) entry which is preliminary data.</text>
</comment>
<dbReference type="SMART" id="SM00181">
    <property type="entry name" value="EGF"/>
    <property type="match status" value="3"/>
</dbReference>
<dbReference type="PRINTS" id="PR00011">
    <property type="entry name" value="EGFLAMININ"/>
</dbReference>
<feature type="disulfide bond" evidence="4">
    <location>
        <begin position="387"/>
        <end position="396"/>
    </location>
</feature>
<dbReference type="Proteomes" id="UP000241890">
    <property type="component" value="Unassembled WGS sequence"/>
</dbReference>
<organism evidence="7 8">
    <name type="scientific">Hondaea fermentalgiana</name>
    <dbReference type="NCBI Taxonomy" id="2315210"/>
    <lineage>
        <taxon>Eukaryota</taxon>
        <taxon>Sar</taxon>
        <taxon>Stramenopiles</taxon>
        <taxon>Bigyra</taxon>
        <taxon>Labyrinthulomycetes</taxon>
        <taxon>Thraustochytrida</taxon>
        <taxon>Thraustochytriidae</taxon>
        <taxon>Hondaea</taxon>
    </lineage>
</organism>
<evidence type="ECO:0000313" key="7">
    <source>
        <dbReference type="EMBL" id="GBG28563.1"/>
    </source>
</evidence>
<name>A0A2R5GIT2_9STRA</name>
<evidence type="ECO:0000256" key="2">
    <source>
        <dbReference type="ARBA" id="ARBA00022737"/>
    </source>
</evidence>
<proteinExistence type="predicted"/>
<dbReference type="PROSITE" id="PS50026">
    <property type="entry name" value="EGF_3"/>
    <property type="match status" value="2"/>
</dbReference>
<dbReference type="InterPro" id="IPR000742">
    <property type="entry name" value="EGF"/>
</dbReference>
<dbReference type="PROSITE" id="PS00022">
    <property type="entry name" value="EGF_1"/>
    <property type="match status" value="2"/>
</dbReference>
<dbReference type="PANTHER" id="PTHR11219:SF69">
    <property type="entry name" value="TENEURIN-A"/>
    <property type="match status" value="1"/>
</dbReference>
<sequence>MACPNNCNNHGQCVSLKDAARLKDDRNFFREVTYATSWEATRIYGCMCEPGWYGYDCSKKECPRGDDPMTTGQVDEVQVIDCTCSNTCSGNFYLSFKGEVAGPISFDDSAANVQAALEATLQIHGVTVAFTGGTAVCDDDGVSTAITFTHNPGDLPQLRVAKNDLTTSGATTTIEIVHSGQTSAQGVASVTGTKEDLPCNGRGVCDSSTGQCTCYTGFSSSDRAGASGLSGDCGFGTTTSCPGSTSCSGHGTCSGASDYTCTCMDGYVGADCNTRTCPTGKAWFAEAGVSLPGFVSVTNGATSVTTTDDLRTHVKRGDTVVINGETLTVSTSTGDTFDATTLPLASAYQGSTVTYVEAAARPEIAHHVGTQCSGRGHCDSLLGTCSCMNGFTGSACQHTTCPSSCSGRGDCISNERFAEETLDNFDSTAYTYGADIGNQDTWDSDMLFGCKCDKKLQYDYGMYDSFGHDCSKLSCPTGDDPSTSGVHESQVITCSATGGTFTLTFRREVTAAIDHNAAAADIKSALEALRTIGTVSVTYDSGTEACSSGGVAMTITFLTELGDLPELVPDSSSLTGGSASATVTSTTDGTRENDECSNHGLCDRATGACSCFAGYVSSDGSGNAGDRGDCGARDALWTGS</sequence>
<dbReference type="EMBL" id="BEYU01000044">
    <property type="protein sequence ID" value="GBG28563.1"/>
    <property type="molecule type" value="Genomic_DNA"/>
</dbReference>
<gene>
    <name evidence="7" type="ORF">FCC1311_047852</name>
</gene>
<feature type="domain" description="EGF-like" evidence="6">
    <location>
        <begin position="363"/>
        <end position="397"/>
    </location>
</feature>
<dbReference type="InParanoid" id="A0A2R5GIT2"/>
<dbReference type="Gene3D" id="2.60.120.260">
    <property type="entry name" value="Galactose-binding domain-like"/>
    <property type="match status" value="1"/>
</dbReference>
<protein>
    <submittedName>
        <fullName evidence="7">Tenascin</fullName>
    </submittedName>
</protein>
<evidence type="ECO:0000259" key="6">
    <source>
        <dbReference type="PROSITE" id="PS50026"/>
    </source>
</evidence>
<dbReference type="InterPro" id="IPR051216">
    <property type="entry name" value="Teneurin"/>
</dbReference>
<dbReference type="PROSITE" id="PS01186">
    <property type="entry name" value="EGF_2"/>
    <property type="match status" value="2"/>
</dbReference>
<evidence type="ECO:0000313" key="8">
    <source>
        <dbReference type="Proteomes" id="UP000241890"/>
    </source>
</evidence>
<dbReference type="OrthoDB" id="442731at2759"/>
<keyword evidence="3 4" id="KW-1015">Disulfide bond</keyword>
<evidence type="ECO:0000256" key="5">
    <source>
        <dbReference type="SAM" id="MobiDB-lite"/>
    </source>
</evidence>
<evidence type="ECO:0000256" key="4">
    <source>
        <dbReference type="PROSITE-ProRule" id="PRU00076"/>
    </source>
</evidence>
<dbReference type="Pfam" id="PF07974">
    <property type="entry name" value="EGF_2"/>
    <property type="match status" value="3"/>
</dbReference>
<evidence type="ECO:0000256" key="1">
    <source>
        <dbReference type="ARBA" id="ARBA00022536"/>
    </source>
</evidence>
<keyword evidence="1 4" id="KW-0245">EGF-like domain</keyword>